<protein>
    <submittedName>
        <fullName evidence="1">Uncharacterized protein</fullName>
    </submittedName>
</protein>
<dbReference type="AlphaFoldDB" id="A0A7U6JEV2"/>
<dbReference type="KEGG" id="cex:CSE_09850"/>
<dbReference type="EMBL" id="AP012051">
    <property type="protein sequence ID" value="BAL81111.1"/>
    <property type="molecule type" value="Genomic_DNA"/>
</dbReference>
<reference evidence="1 2" key="1">
    <citation type="submission" date="2011-01" db="EMBL/GenBank/DDBJ databases">
        <title>Whole genome sequence of Caldisericum exile AZM16c01.</title>
        <authorList>
            <person name="Narita-Yamada S."/>
            <person name="Kawakoshi A."/>
            <person name="Nakamura S."/>
            <person name="Sasagawa M."/>
            <person name="Fukada J."/>
            <person name="Sekine M."/>
            <person name="Kato Y."/>
            <person name="Fukai R."/>
            <person name="Sasaki K."/>
            <person name="Hanamaki A."/>
            <person name="Narita H."/>
            <person name="Konno Y."/>
            <person name="Mori K."/>
            <person name="Yamazaki S."/>
            <person name="Suzuki K."/>
            <person name="Fujita N."/>
        </authorList>
    </citation>
    <scope>NUCLEOTIDE SEQUENCE [LARGE SCALE GENOMIC DNA]</scope>
    <source>
        <strain evidence="2">DSM 21853 / NBRC 104410 / AZM16c01</strain>
    </source>
</reference>
<dbReference type="RefSeq" id="WP_014453513.1">
    <property type="nucleotide sequence ID" value="NC_017096.1"/>
</dbReference>
<dbReference type="Proteomes" id="UP000004793">
    <property type="component" value="Chromosome"/>
</dbReference>
<keyword evidence="2" id="KW-1185">Reference proteome</keyword>
<evidence type="ECO:0000313" key="2">
    <source>
        <dbReference type="Proteomes" id="UP000004793"/>
    </source>
</evidence>
<sequence length="57" mass="6342">MGKVIDFSNVHTDNLESSSFVKALAGLRANFEVAPISESEEVVKENKSRQVHIGRRN</sequence>
<proteinExistence type="predicted"/>
<evidence type="ECO:0000313" key="1">
    <source>
        <dbReference type="EMBL" id="BAL81111.1"/>
    </source>
</evidence>
<accession>A0A7U6JEV2</accession>
<organism evidence="1 2">
    <name type="scientific">Caldisericum exile (strain DSM 21853 / NBRC 104410 / AZM16c01)</name>
    <dbReference type="NCBI Taxonomy" id="511051"/>
    <lineage>
        <taxon>Bacteria</taxon>
        <taxon>Pseudomonadati</taxon>
        <taxon>Caldisericota/Cryosericota group</taxon>
        <taxon>Caldisericota</taxon>
        <taxon>Caldisericia</taxon>
        <taxon>Caldisericales</taxon>
        <taxon>Caldisericaceae</taxon>
        <taxon>Caldisericum</taxon>
    </lineage>
</organism>
<name>A0A7U6JEV2_CALEA</name>
<gene>
    <name evidence="1" type="ordered locus">CSE_09850</name>
</gene>